<accession>A0A4R6K558</accession>
<evidence type="ECO:0000313" key="3">
    <source>
        <dbReference type="EMBL" id="TDO44389.1"/>
    </source>
</evidence>
<keyword evidence="2" id="KW-0732">Signal</keyword>
<dbReference type="RefSeq" id="WP_133803463.1">
    <property type="nucleotide sequence ID" value="NZ_SNWQ01000016.1"/>
</dbReference>
<proteinExistence type="predicted"/>
<name>A0A4R6K558_9ACTN</name>
<dbReference type="AlphaFoldDB" id="A0A4R6K558"/>
<keyword evidence="1" id="KW-0812">Transmembrane</keyword>
<evidence type="ECO:0000313" key="4">
    <source>
        <dbReference type="Proteomes" id="UP000295388"/>
    </source>
</evidence>
<comment type="caution">
    <text evidence="3">The sequence shown here is derived from an EMBL/GenBank/DDBJ whole genome shotgun (WGS) entry which is preliminary data.</text>
</comment>
<feature type="transmembrane region" description="Helical" evidence="1">
    <location>
        <begin position="170"/>
        <end position="191"/>
    </location>
</feature>
<feature type="chain" id="PRO_5039610536" description="DUF11 domain-containing protein" evidence="2">
    <location>
        <begin position="20"/>
        <end position="206"/>
    </location>
</feature>
<keyword evidence="4" id="KW-1185">Reference proteome</keyword>
<keyword evidence="1" id="KW-1133">Transmembrane helix</keyword>
<organism evidence="3 4">
    <name type="scientific">Kribbella caucasensis</name>
    <dbReference type="NCBI Taxonomy" id="2512215"/>
    <lineage>
        <taxon>Bacteria</taxon>
        <taxon>Bacillati</taxon>
        <taxon>Actinomycetota</taxon>
        <taxon>Actinomycetes</taxon>
        <taxon>Propionibacteriales</taxon>
        <taxon>Kribbellaceae</taxon>
        <taxon>Kribbella</taxon>
    </lineage>
</organism>
<dbReference type="OrthoDB" id="3829428at2"/>
<evidence type="ECO:0008006" key="5">
    <source>
        <dbReference type="Google" id="ProtNLM"/>
    </source>
</evidence>
<dbReference type="EMBL" id="SNWQ01000016">
    <property type="protein sequence ID" value="TDO44389.1"/>
    <property type="molecule type" value="Genomic_DNA"/>
</dbReference>
<evidence type="ECO:0000256" key="1">
    <source>
        <dbReference type="SAM" id="Phobius"/>
    </source>
</evidence>
<protein>
    <recommendedName>
        <fullName evidence="5">DUF11 domain-containing protein</fullName>
    </recommendedName>
</protein>
<feature type="signal peptide" evidence="2">
    <location>
        <begin position="1"/>
        <end position="19"/>
    </location>
</feature>
<reference evidence="3 4" key="1">
    <citation type="submission" date="2019-03" db="EMBL/GenBank/DDBJ databases">
        <title>Genomic Encyclopedia of Type Strains, Phase III (KMG-III): the genomes of soil and plant-associated and newly described type strains.</title>
        <authorList>
            <person name="Whitman W."/>
        </authorList>
    </citation>
    <scope>NUCLEOTIDE SEQUENCE [LARGE SCALE GENOMIC DNA]</scope>
    <source>
        <strain evidence="3 4">VKM Ac-2527</strain>
    </source>
</reference>
<dbReference type="Proteomes" id="UP000295388">
    <property type="component" value="Unassembled WGS sequence"/>
</dbReference>
<evidence type="ECO:0000256" key="2">
    <source>
        <dbReference type="SAM" id="SignalP"/>
    </source>
</evidence>
<keyword evidence="1" id="KW-0472">Membrane</keyword>
<sequence>MTRYYGTVVAALATLAAVALPGPTPSPGAPGAQGWAIVAGPAQVAAVDVVTVELDKTQAAIGLGQNMKFISTVRNPGEQEVSGAIAHLNVLAVDAGVYVDPEDWSGERTQYLDPIGGGEEETLEWEIQAVNSGRFIVYVAITSSEAAGAVIASKSLRLDVAAERTLDASGLVPIAAGVPGLLVLLMGLVMVRRRRHRPKNGPADNG</sequence>
<gene>
    <name evidence="3" type="ORF">EV643_116201</name>
</gene>